<comment type="caution">
    <text evidence="5">The sequence shown here is derived from an EMBL/GenBank/DDBJ whole genome shotgun (WGS) entry which is preliminary data.</text>
</comment>
<organism evidence="5 6">
    <name type="scientific">Eiseniibacteriota bacterium</name>
    <dbReference type="NCBI Taxonomy" id="2212470"/>
    <lineage>
        <taxon>Bacteria</taxon>
        <taxon>Candidatus Eiseniibacteriota</taxon>
    </lineage>
</organism>
<dbReference type="GO" id="GO:0032259">
    <property type="term" value="P:methylation"/>
    <property type="evidence" value="ECO:0007669"/>
    <property type="project" value="UniProtKB-KW"/>
</dbReference>
<dbReference type="InterPro" id="IPR041698">
    <property type="entry name" value="Methyltransf_25"/>
</dbReference>
<evidence type="ECO:0000313" key="6">
    <source>
        <dbReference type="Proteomes" id="UP000316609"/>
    </source>
</evidence>
<protein>
    <submittedName>
        <fullName evidence="5">Methyltransferase domain-containing protein</fullName>
    </submittedName>
</protein>
<accession>A0A538TXV6</accession>
<evidence type="ECO:0000256" key="1">
    <source>
        <dbReference type="ARBA" id="ARBA00022603"/>
    </source>
</evidence>
<dbReference type="PANTHER" id="PTHR43464:SF19">
    <property type="entry name" value="UBIQUINONE BIOSYNTHESIS O-METHYLTRANSFERASE, MITOCHONDRIAL"/>
    <property type="match status" value="1"/>
</dbReference>
<proteinExistence type="predicted"/>
<dbReference type="Proteomes" id="UP000316609">
    <property type="component" value="Unassembled WGS sequence"/>
</dbReference>
<dbReference type="PANTHER" id="PTHR43464">
    <property type="entry name" value="METHYLTRANSFERASE"/>
    <property type="match status" value="1"/>
</dbReference>
<sequence>MADESMVRTLDAQARAIWPQEVELVRRYGLSGEIRILDAGCGTGEGASRFAELFPKAHVLGVDILDHHLAMARERYARLAPRLTFEHQSIYELAAPSGSFDLTVCRHVLHSIPRADRVIGELARVTRPGGRVHVIPEDYGMLHFQSGAYDPRAFWYEAPARFGEETDTDLFVGRNTYSILVGLGLEDITVDYVIVDTLRVPRETFAAILEAWRDGYVESIGEMTRFSRAEATAIFDQMIADIRDPRRYAVWMVPVVGARVPGAG</sequence>
<dbReference type="Gene3D" id="3.40.50.150">
    <property type="entry name" value="Vaccinia Virus protein VP39"/>
    <property type="match status" value="1"/>
</dbReference>
<feature type="domain" description="Methyltransferase" evidence="4">
    <location>
        <begin position="36"/>
        <end position="130"/>
    </location>
</feature>
<dbReference type="InterPro" id="IPR029063">
    <property type="entry name" value="SAM-dependent_MTases_sf"/>
</dbReference>
<evidence type="ECO:0000256" key="3">
    <source>
        <dbReference type="ARBA" id="ARBA00022691"/>
    </source>
</evidence>
<name>A0A538TXV6_UNCEI</name>
<evidence type="ECO:0000259" key="4">
    <source>
        <dbReference type="Pfam" id="PF13649"/>
    </source>
</evidence>
<evidence type="ECO:0000256" key="2">
    <source>
        <dbReference type="ARBA" id="ARBA00022679"/>
    </source>
</evidence>
<gene>
    <name evidence="5" type="ORF">E6K78_01080</name>
</gene>
<evidence type="ECO:0000313" key="5">
    <source>
        <dbReference type="EMBL" id="TMQ68472.1"/>
    </source>
</evidence>
<keyword evidence="1 5" id="KW-0489">Methyltransferase</keyword>
<dbReference type="AlphaFoldDB" id="A0A538TXV6"/>
<dbReference type="CDD" id="cd02440">
    <property type="entry name" value="AdoMet_MTases"/>
    <property type="match status" value="1"/>
</dbReference>
<keyword evidence="3" id="KW-0949">S-adenosyl-L-methionine</keyword>
<dbReference type="EMBL" id="VBOY01000008">
    <property type="protein sequence ID" value="TMQ68472.1"/>
    <property type="molecule type" value="Genomic_DNA"/>
</dbReference>
<keyword evidence="2 5" id="KW-0808">Transferase</keyword>
<dbReference type="Pfam" id="PF13649">
    <property type="entry name" value="Methyltransf_25"/>
    <property type="match status" value="1"/>
</dbReference>
<dbReference type="SUPFAM" id="SSF53335">
    <property type="entry name" value="S-adenosyl-L-methionine-dependent methyltransferases"/>
    <property type="match status" value="1"/>
</dbReference>
<reference evidence="5 6" key="1">
    <citation type="journal article" date="2019" name="Nat. Microbiol.">
        <title>Mediterranean grassland soil C-N compound turnover is dependent on rainfall and depth, and is mediated by genomically divergent microorganisms.</title>
        <authorList>
            <person name="Diamond S."/>
            <person name="Andeer P.F."/>
            <person name="Li Z."/>
            <person name="Crits-Christoph A."/>
            <person name="Burstein D."/>
            <person name="Anantharaman K."/>
            <person name="Lane K.R."/>
            <person name="Thomas B.C."/>
            <person name="Pan C."/>
            <person name="Northen T.R."/>
            <person name="Banfield J.F."/>
        </authorList>
    </citation>
    <scope>NUCLEOTIDE SEQUENCE [LARGE SCALE GENOMIC DNA]</scope>
    <source>
        <strain evidence="5">WS_8</strain>
    </source>
</reference>
<dbReference type="GO" id="GO:0008168">
    <property type="term" value="F:methyltransferase activity"/>
    <property type="evidence" value="ECO:0007669"/>
    <property type="project" value="UniProtKB-KW"/>
</dbReference>